<dbReference type="AlphaFoldDB" id="A0A2T2XCK1"/>
<evidence type="ECO:0000256" key="1">
    <source>
        <dbReference type="ARBA" id="ARBA00006773"/>
    </source>
</evidence>
<evidence type="ECO:0000256" key="3">
    <source>
        <dbReference type="ARBA" id="ARBA00022801"/>
    </source>
</evidence>
<dbReference type="EC" id="3.5.4.2" evidence="2 6"/>
<dbReference type="SUPFAM" id="SSF51338">
    <property type="entry name" value="Composite domain of metallo-dependent hydrolases"/>
    <property type="match status" value="1"/>
</dbReference>
<feature type="domain" description="Amidohydrolase-related" evidence="7">
    <location>
        <begin position="81"/>
        <end position="376"/>
    </location>
</feature>
<keyword evidence="4 6" id="KW-0464">Manganese</keyword>
<comment type="cofactor">
    <cofactor evidence="6">
        <name>Mn(2+)</name>
        <dbReference type="ChEBI" id="CHEBI:29035"/>
    </cofactor>
</comment>
<gene>
    <name evidence="6" type="primary">ade</name>
    <name evidence="9" type="ORF">C7B46_15285</name>
</gene>
<dbReference type="InterPro" id="IPR006680">
    <property type="entry name" value="Amidohydro-rel"/>
</dbReference>
<reference evidence="9 10" key="1">
    <citation type="journal article" date="2014" name="BMC Genomics">
        <title>Comparison of environmental and isolate Sulfobacillus genomes reveals diverse carbon, sulfur, nitrogen, and hydrogen metabolisms.</title>
        <authorList>
            <person name="Justice N.B."/>
            <person name="Norman A."/>
            <person name="Brown C.T."/>
            <person name="Singh A."/>
            <person name="Thomas B.C."/>
            <person name="Banfield J.F."/>
        </authorList>
    </citation>
    <scope>NUCLEOTIDE SEQUENCE [LARGE SCALE GENOMIC DNA]</scope>
    <source>
        <strain evidence="9">AMDSBA4</strain>
    </source>
</reference>
<evidence type="ECO:0000259" key="7">
    <source>
        <dbReference type="Pfam" id="PF01979"/>
    </source>
</evidence>
<dbReference type="InterPro" id="IPR006679">
    <property type="entry name" value="Adenine_deam"/>
</dbReference>
<keyword evidence="3 6" id="KW-0378">Hydrolase</keyword>
<accession>A0A2T2XCK1</accession>
<proteinExistence type="inferred from homology"/>
<dbReference type="Pfam" id="PF01979">
    <property type="entry name" value="Amidohydro_1"/>
    <property type="match status" value="1"/>
</dbReference>
<organism evidence="9 10">
    <name type="scientific">Sulfobacillus benefaciens</name>
    <dbReference type="NCBI Taxonomy" id="453960"/>
    <lineage>
        <taxon>Bacteria</taxon>
        <taxon>Bacillati</taxon>
        <taxon>Bacillota</taxon>
        <taxon>Clostridia</taxon>
        <taxon>Eubacteriales</taxon>
        <taxon>Clostridiales Family XVII. Incertae Sedis</taxon>
        <taxon>Sulfobacillus</taxon>
    </lineage>
</organism>
<protein>
    <recommendedName>
        <fullName evidence="2 6">Adenine deaminase</fullName>
        <shortName evidence="6">Adenase</shortName>
        <shortName evidence="6">Adenine aminase</shortName>
        <ecNumber evidence="2 6">3.5.4.2</ecNumber>
    </recommendedName>
</protein>
<evidence type="ECO:0000313" key="10">
    <source>
        <dbReference type="Proteomes" id="UP000242972"/>
    </source>
</evidence>
<comment type="caution">
    <text evidence="9">The sequence shown here is derived from an EMBL/GenBank/DDBJ whole genome shotgun (WGS) entry which is preliminary data.</text>
</comment>
<dbReference type="SUPFAM" id="SSF51556">
    <property type="entry name" value="Metallo-dependent hydrolases"/>
    <property type="match status" value="1"/>
</dbReference>
<dbReference type="PANTHER" id="PTHR11113:SF2">
    <property type="entry name" value="ADENINE DEAMINASE"/>
    <property type="match status" value="1"/>
</dbReference>
<dbReference type="Proteomes" id="UP000242972">
    <property type="component" value="Unassembled WGS sequence"/>
</dbReference>
<evidence type="ECO:0000256" key="6">
    <source>
        <dbReference type="HAMAP-Rule" id="MF_01518"/>
    </source>
</evidence>
<dbReference type="InterPro" id="IPR011059">
    <property type="entry name" value="Metal-dep_hydrolase_composite"/>
</dbReference>
<feature type="domain" description="Adenine deaminase C-terminal" evidence="8">
    <location>
        <begin position="434"/>
        <end position="602"/>
    </location>
</feature>
<dbReference type="InterPro" id="IPR032466">
    <property type="entry name" value="Metal_Hydrolase"/>
</dbReference>
<dbReference type="InterPro" id="IPR026912">
    <property type="entry name" value="Adenine_deam_C"/>
</dbReference>
<sequence length="609" mass="65438">MDPTHVDGVKTAIEWRMMIETLMGSGMSADLVLKGGTFVNVTTRELYQADVAVARGRVLLVGDVESLIGPRTVVEDVRGKYVCPGFIDAHMHFESSMLTATEFSRLSLPTGTTTIVADPHEIGNVLGVRGMQAMIDEARQLPHTVRFAVPCWVPDVPGLETSGEVIGAKEIAGLLQDPGVQGIGEIQGFSNVGPVYEHRPETVDDLLTAVTFALSLGKTVEGNAPGLFGKDLAAHIISGGSNISCHETTTKEEALEKLRNAVYVYMREGSSQRDMPECIRAITEEGVDSRYAVLVSDDMVAEDLMTHGHMNDLIKRTVQQGVDPVEAIQMATINPAMHFGFPDRGMLTPGKRADIAVVNSLTEMSVYQVYSAGKKVAENGALVVDLPAYRYPDSVRNSVKRPPVTEDDLVIRAPQTTSRTVRARALVLIPNENLTEAAEVDLPVVNHVVQPAPQSDVIPIVVAERHGKSGRIGKAFVQGMGLKRGAIAESVSHDTHNIIACGADYRDIAVAINHVIAMGGGVAIVQDGKILGDLPLPVGGLITDEMTGTEVAQRIQVLYTIAREDLGMTIAAPLMHLSFLSLATSPKWKITDAGLVNVDRFEVLPVVMA</sequence>
<dbReference type="GO" id="GO:0000034">
    <property type="term" value="F:adenine deaminase activity"/>
    <property type="evidence" value="ECO:0007669"/>
    <property type="project" value="UniProtKB-UniRule"/>
</dbReference>
<dbReference type="PANTHER" id="PTHR11113">
    <property type="entry name" value="N-ACETYLGLUCOSAMINE-6-PHOSPHATE DEACETYLASE"/>
    <property type="match status" value="1"/>
</dbReference>
<evidence type="ECO:0000256" key="2">
    <source>
        <dbReference type="ARBA" id="ARBA00012782"/>
    </source>
</evidence>
<dbReference type="HAMAP" id="MF_01518">
    <property type="entry name" value="Adenine_deamin"/>
    <property type="match status" value="1"/>
</dbReference>
<evidence type="ECO:0000313" key="9">
    <source>
        <dbReference type="EMBL" id="PSR32235.1"/>
    </source>
</evidence>
<dbReference type="Gene3D" id="2.30.40.10">
    <property type="entry name" value="Urease, subunit C, domain 1"/>
    <property type="match status" value="1"/>
</dbReference>
<dbReference type="EMBL" id="PXYW01000048">
    <property type="protein sequence ID" value="PSR32235.1"/>
    <property type="molecule type" value="Genomic_DNA"/>
</dbReference>
<evidence type="ECO:0000256" key="4">
    <source>
        <dbReference type="ARBA" id="ARBA00023211"/>
    </source>
</evidence>
<comment type="catalytic activity">
    <reaction evidence="5 6">
        <text>adenine + H2O + H(+) = hypoxanthine + NH4(+)</text>
        <dbReference type="Rhea" id="RHEA:23688"/>
        <dbReference type="ChEBI" id="CHEBI:15377"/>
        <dbReference type="ChEBI" id="CHEBI:15378"/>
        <dbReference type="ChEBI" id="CHEBI:16708"/>
        <dbReference type="ChEBI" id="CHEBI:17368"/>
        <dbReference type="ChEBI" id="CHEBI:28938"/>
        <dbReference type="EC" id="3.5.4.2"/>
    </reaction>
</comment>
<dbReference type="Gene3D" id="3.20.20.140">
    <property type="entry name" value="Metal-dependent hydrolases"/>
    <property type="match status" value="1"/>
</dbReference>
<comment type="similarity">
    <text evidence="1 6">Belongs to the metallo-dependent hydrolases superfamily. Adenine deaminase family.</text>
</comment>
<evidence type="ECO:0000256" key="5">
    <source>
        <dbReference type="ARBA" id="ARBA00047720"/>
    </source>
</evidence>
<name>A0A2T2XCK1_9FIRM</name>
<dbReference type="GO" id="GO:0006146">
    <property type="term" value="P:adenine catabolic process"/>
    <property type="evidence" value="ECO:0007669"/>
    <property type="project" value="InterPro"/>
</dbReference>
<evidence type="ECO:0000259" key="8">
    <source>
        <dbReference type="Pfam" id="PF13382"/>
    </source>
</evidence>
<dbReference type="Pfam" id="PF13382">
    <property type="entry name" value="Adenine_deam_C"/>
    <property type="match status" value="1"/>
</dbReference>